<dbReference type="Proteomes" id="UP000184603">
    <property type="component" value="Unassembled WGS sequence"/>
</dbReference>
<dbReference type="PANTHER" id="PTHR11647:SF1">
    <property type="entry name" value="COLLAPSIN RESPONSE MEDIATOR PROTEIN"/>
    <property type="match status" value="1"/>
</dbReference>
<evidence type="ECO:0000256" key="2">
    <source>
        <dbReference type="ARBA" id="ARBA00008829"/>
    </source>
</evidence>
<evidence type="ECO:0000259" key="6">
    <source>
        <dbReference type="Pfam" id="PF01979"/>
    </source>
</evidence>
<evidence type="ECO:0000313" key="8">
    <source>
        <dbReference type="Proteomes" id="UP000184603"/>
    </source>
</evidence>
<dbReference type="OrthoDB" id="9803027at2"/>
<dbReference type="InterPro" id="IPR050378">
    <property type="entry name" value="Metallo-dep_Hydrolases_sf"/>
</dbReference>
<dbReference type="NCBIfam" id="TIGR02033">
    <property type="entry name" value="D-hydantoinase"/>
    <property type="match status" value="1"/>
</dbReference>
<proteinExistence type="inferred from homology"/>
<dbReference type="FunFam" id="3.20.20.140:FF:000076">
    <property type="entry name" value="Dihydropyrimidinase like 2"/>
    <property type="match status" value="1"/>
</dbReference>
<dbReference type="RefSeq" id="WP_073611626.1">
    <property type="nucleotide sequence ID" value="NZ_FRFE01000001.1"/>
</dbReference>
<evidence type="ECO:0000256" key="3">
    <source>
        <dbReference type="ARBA" id="ARBA00022723"/>
    </source>
</evidence>
<evidence type="ECO:0000256" key="4">
    <source>
        <dbReference type="ARBA" id="ARBA00022801"/>
    </source>
</evidence>
<evidence type="ECO:0000256" key="5">
    <source>
        <dbReference type="PIRSR" id="PIRSR611778-50"/>
    </source>
</evidence>
<protein>
    <submittedName>
        <fullName evidence="7">Dihydropyrimidinase</fullName>
    </submittedName>
</protein>
<organism evidence="7 8">
    <name type="scientific">Desulfopila aestuarii DSM 18488</name>
    <dbReference type="NCBI Taxonomy" id="1121416"/>
    <lineage>
        <taxon>Bacteria</taxon>
        <taxon>Pseudomonadati</taxon>
        <taxon>Thermodesulfobacteriota</taxon>
        <taxon>Desulfobulbia</taxon>
        <taxon>Desulfobulbales</taxon>
        <taxon>Desulfocapsaceae</taxon>
        <taxon>Desulfopila</taxon>
    </lineage>
</organism>
<name>A0A1M7XWD3_9BACT</name>
<dbReference type="Pfam" id="PF01979">
    <property type="entry name" value="Amidohydro_1"/>
    <property type="match status" value="1"/>
</dbReference>
<feature type="modified residue" description="N6-carboxylysine" evidence="5">
    <location>
        <position position="150"/>
    </location>
</feature>
<dbReference type="GO" id="GO:0046872">
    <property type="term" value="F:metal ion binding"/>
    <property type="evidence" value="ECO:0007669"/>
    <property type="project" value="UniProtKB-KW"/>
</dbReference>
<evidence type="ECO:0000256" key="1">
    <source>
        <dbReference type="ARBA" id="ARBA00001947"/>
    </source>
</evidence>
<dbReference type="GO" id="GO:0016812">
    <property type="term" value="F:hydrolase activity, acting on carbon-nitrogen (but not peptide) bonds, in cyclic amides"/>
    <property type="evidence" value="ECO:0007669"/>
    <property type="project" value="TreeGrafter"/>
</dbReference>
<keyword evidence="8" id="KW-1185">Reference proteome</keyword>
<dbReference type="SUPFAM" id="SSF51556">
    <property type="entry name" value="Metallo-dependent hydrolases"/>
    <property type="match status" value="1"/>
</dbReference>
<dbReference type="GO" id="GO:0005829">
    <property type="term" value="C:cytosol"/>
    <property type="evidence" value="ECO:0007669"/>
    <property type="project" value="TreeGrafter"/>
</dbReference>
<dbReference type="InterPro" id="IPR011059">
    <property type="entry name" value="Metal-dep_hydrolase_composite"/>
</dbReference>
<dbReference type="STRING" id="1121416.SAMN02745220_00273"/>
<keyword evidence="3" id="KW-0479">Metal-binding</keyword>
<comment type="cofactor">
    <cofactor evidence="1">
        <name>Zn(2+)</name>
        <dbReference type="ChEBI" id="CHEBI:29105"/>
    </cofactor>
</comment>
<dbReference type="SUPFAM" id="SSF51338">
    <property type="entry name" value="Composite domain of metallo-dependent hydrolases"/>
    <property type="match status" value="1"/>
</dbReference>
<dbReference type="InterPro" id="IPR011778">
    <property type="entry name" value="Hydantoinase/dihydroPyrase"/>
</dbReference>
<sequence>MGSLLIKNGEIVSPLDCTFQDIYIEDGKIAALGKDLDVSADRVLDAAGQYVLPGGIDVHTHLDMPFMGEVSADDFESGTAAAMAGGTTSIIDYIVPGKGQSLLEALATWKSKAKTAVADYGFHMAVTWYSDQVAREMAVCVREEGIPSFKAFLAYKDAIMVNDEELVGLLKCSRELNALIMAHCENGEIVAELQEKLFAEGKVEPKYHALSRPSYAEGESAFRLASLARAIGVPAYFVHMSCAESTRVLVEARAQGMDIYGETCPQYLLLDDSVYDKPDFLGAAYVMSPPIRPKGHAESLWGAIRAGQIQVVGTDHCPFNLKGQKELGRDDFRKIPNGAAGIEDRLKLLYTYGVMKGRITINQMVAITSTNPAKIFGMYPQKGSITVGADADLVIWQPDGEGTISAMTHYHRVDTSIFEGYRTVGAPAVVIANGRVQCEDGKLMVEPGAGRFIPRKLTV</sequence>
<feature type="domain" description="Amidohydrolase-related" evidence="6">
    <location>
        <begin position="50"/>
        <end position="420"/>
    </location>
</feature>
<dbReference type="CDD" id="cd01314">
    <property type="entry name" value="D-HYD"/>
    <property type="match status" value="1"/>
</dbReference>
<gene>
    <name evidence="7" type="ORF">SAMN02745220_00273</name>
</gene>
<comment type="similarity">
    <text evidence="2">Belongs to the metallo-dependent hydrolases superfamily. Hydantoinase/dihydropyrimidinase family.</text>
</comment>
<evidence type="ECO:0000313" key="7">
    <source>
        <dbReference type="EMBL" id="SHO43058.1"/>
    </source>
</evidence>
<comment type="PTM">
    <text evidence="5">Carbamylation allows a single lysine to coordinate two divalent metal cations.</text>
</comment>
<accession>A0A1M7XWD3</accession>
<dbReference type="Gene3D" id="2.30.40.10">
    <property type="entry name" value="Urease, subunit C, domain 1"/>
    <property type="match status" value="1"/>
</dbReference>
<reference evidence="7 8" key="1">
    <citation type="submission" date="2016-12" db="EMBL/GenBank/DDBJ databases">
        <authorList>
            <person name="Song W.-J."/>
            <person name="Kurnit D.M."/>
        </authorList>
    </citation>
    <scope>NUCLEOTIDE SEQUENCE [LARGE SCALE GENOMIC DNA]</scope>
    <source>
        <strain evidence="7 8">DSM 18488</strain>
    </source>
</reference>
<dbReference type="InterPro" id="IPR006680">
    <property type="entry name" value="Amidohydro-rel"/>
</dbReference>
<keyword evidence="4" id="KW-0378">Hydrolase</keyword>
<dbReference type="InterPro" id="IPR032466">
    <property type="entry name" value="Metal_Hydrolase"/>
</dbReference>
<dbReference type="EMBL" id="FRFE01000001">
    <property type="protein sequence ID" value="SHO43058.1"/>
    <property type="molecule type" value="Genomic_DNA"/>
</dbReference>
<dbReference type="PANTHER" id="PTHR11647">
    <property type="entry name" value="HYDRANTOINASE/DIHYDROPYRIMIDINASE FAMILY MEMBER"/>
    <property type="match status" value="1"/>
</dbReference>
<dbReference type="Gene3D" id="3.20.20.140">
    <property type="entry name" value="Metal-dependent hydrolases"/>
    <property type="match status" value="1"/>
</dbReference>
<dbReference type="AlphaFoldDB" id="A0A1M7XWD3"/>